<keyword evidence="2" id="KW-0378">Hydrolase</keyword>
<dbReference type="InterPro" id="IPR051673">
    <property type="entry name" value="SSDNA_exonuclease_RecJ"/>
</dbReference>
<dbReference type="PANTHER" id="PTHR30255">
    <property type="entry name" value="SINGLE-STRANDED-DNA-SPECIFIC EXONUCLEASE RECJ"/>
    <property type="match status" value="1"/>
</dbReference>
<reference evidence="2" key="1">
    <citation type="submission" date="2013-08" db="EMBL/GenBank/DDBJ databases">
        <authorList>
            <person name="Mendez C."/>
            <person name="Richter M."/>
            <person name="Ferrer M."/>
            <person name="Sanchez J."/>
        </authorList>
    </citation>
    <scope>NUCLEOTIDE SEQUENCE</scope>
</reference>
<comment type="caution">
    <text evidence="2">The sequence shown here is derived from an EMBL/GenBank/DDBJ whole genome shotgun (WGS) entry which is preliminary data.</text>
</comment>
<evidence type="ECO:0000259" key="1">
    <source>
        <dbReference type="Pfam" id="PF01368"/>
    </source>
</evidence>
<dbReference type="EMBL" id="AUZY01010288">
    <property type="protein sequence ID" value="EQD39233.1"/>
    <property type="molecule type" value="Genomic_DNA"/>
</dbReference>
<organism evidence="2">
    <name type="scientific">mine drainage metagenome</name>
    <dbReference type="NCBI Taxonomy" id="410659"/>
    <lineage>
        <taxon>unclassified sequences</taxon>
        <taxon>metagenomes</taxon>
        <taxon>ecological metagenomes</taxon>
    </lineage>
</organism>
<protein>
    <submittedName>
        <fullName evidence="2">Single-stranded-DNA-specific exonuclease RecJ</fullName>
    </submittedName>
</protein>
<dbReference type="AlphaFoldDB" id="T0Z1W1"/>
<keyword evidence="2" id="KW-0540">Nuclease</keyword>
<reference evidence="2" key="2">
    <citation type="journal article" date="2014" name="ISME J.">
        <title>Microbial stratification in low pH oxic and suboxic macroscopic growths along an acid mine drainage.</title>
        <authorList>
            <person name="Mendez-Garcia C."/>
            <person name="Mesa V."/>
            <person name="Sprenger R.R."/>
            <person name="Richter M."/>
            <person name="Diez M.S."/>
            <person name="Solano J."/>
            <person name="Bargiela R."/>
            <person name="Golyshina O.V."/>
            <person name="Manteca A."/>
            <person name="Ramos J.L."/>
            <person name="Gallego J.R."/>
            <person name="Llorente I."/>
            <person name="Martins Dos Santos V.A."/>
            <person name="Jensen O.N."/>
            <person name="Pelaez A.I."/>
            <person name="Sanchez J."/>
            <person name="Ferrer M."/>
        </authorList>
    </citation>
    <scope>NUCLEOTIDE SEQUENCE</scope>
</reference>
<dbReference type="Pfam" id="PF01368">
    <property type="entry name" value="DHH"/>
    <property type="match status" value="1"/>
</dbReference>
<dbReference type="Gene3D" id="3.90.1640.30">
    <property type="match status" value="1"/>
</dbReference>
<dbReference type="GO" id="GO:0004527">
    <property type="term" value="F:exonuclease activity"/>
    <property type="evidence" value="ECO:0007669"/>
    <property type="project" value="UniProtKB-KW"/>
</dbReference>
<dbReference type="PANTHER" id="PTHR30255:SF2">
    <property type="entry name" value="SINGLE-STRANDED-DNA-SPECIFIC EXONUCLEASE RECJ"/>
    <property type="match status" value="1"/>
</dbReference>
<evidence type="ECO:0000313" key="2">
    <source>
        <dbReference type="EMBL" id="EQD39233.1"/>
    </source>
</evidence>
<keyword evidence="2" id="KW-0269">Exonuclease</keyword>
<feature type="non-terminal residue" evidence="2">
    <location>
        <position position="238"/>
    </location>
</feature>
<proteinExistence type="predicted"/>
<dbReference type="InterPro" id="IPR038763">
    <property type="entry name" value="DHH_sf"/>
</dbReference>
<dbReference type="InterPro" id="IPR001667">
    <property type="entry name" value="DDH_dom"/>
</dbReference>
<name>T0Z1W1_9ZZZZ</name>
<feature type="domain" description="DDH" evidence="1">
    <location>
        <begin position="35"/>
        <end position="167"/>
    </location>
</feature>
<sequence length="238" mass="25344">MRDLPPIGKLPDIDAAAQRVVRAILQGETVGLLLDHDADGVTAGAVLWTVMTENFGFPAGKLHAVLSHRIQEGYGVSDKLVDRILALDPMPSLVITADQGSCDQPRIERLRAAGIETIVSDHHLVPDEGVPTDALACINPARGDSAFEDRTIAGCMVAWCLMVAVGRLLAEAGHPVRGSMQTALQFVGLGTLADCVDLGASRMNRFAVQTALARMRTSDLPIWRAFAAKSRGQIDSAS</sequence>
<accession>T0Z1W1</accession>
<gene>
    <name evidence="2" type="ORF">B1B_15466</name>
</gene>
<dbReference type="SUPFAM" id="SSF64182">
    <property type="entry name" value="DHH phosphoesterases"/>
    <property type="match status" value="1"/>
</dbReference>